<dbReference type="WBParaSite" id="Smp_167360.1">
    <property type="protein sequence ID" value="Smp_167360.1"/>
    <property type="gene ID" value="Smp_167360"/>
</dbReference>
<evidence type="ECO:0000313" key="2">
    <source>
        <dbReference type="Proteomes" id="UP000008854"/>
    </source>
</evidence>
<name>A0A3Q0KSA9_SCHMA</name>
<dbReference type="Proteomes" id="UP000008854">
    <property type="component" value="Unassembled WGS sequence"/>
</dbReference>
<reference evidence="2" key="1">
    <citation type="journal article" date="2012" name="PLoS Negl. Trop. Dis.">
        <title>A systematically improved high quality genome and transcriptome of the human blood fluke Schistosoma mansoni.</title>
        <authorList>
            <person name="Protasio A.V."/>
            <person name="Tsai I.J."/>
            <person name="Babbage A."/>
            <person name="Nichol S."/>
            <person name="Hunt M."/>
            <person name="Aslett M.A."/>
            <person name="De Silva N."/>
            <person name="Velarde G.S."/>
            <person name="Anderson T.J."/>
            <person name="Clark R.C."/>
            <person name="Davidson C."/>
            <person name="Dillon G.P."/>
            <person name="Holroyd N.E."/>
            <person name="LoVerde P.T."/>
            <person name="Lloyd C."/>
            <person name="McQuillan J."/>
            <person name="Oliveira G."/>
            <person name="Otto T.D."/>
            <person name="Parker-Manuel S.J."/>
            <person name="Quail M.A."/>
            <person name="Wilson R.A."/>
            <person name="Zerlotini A."/>
            <person name="Dunne D.W."/>
            <person name="Berriman M."/>
        </authorList>
    </citation>
    <scope>NUCLEOTIDE SEQUENCE [LARGE SCALE GENOMIC DNA]</scope>
    <source>
        <strain evidence="2">Puerto Rican</strain>
    </source>
</reference>
<dbReference type="GO" id="GO:0061138">
    <property type="term" value="P:morphogenesis of a branching epithelium"/>
    <property type="evidence" value="ECO:0007669"/>
    <property type="project" value="InterPro"/>
</dbReference>
<feature type="compositionally biased region" description="Low complexity" evidence="1">
    <location>
        <begin position="1960"/>
        <end position="1986"/>
    </location>
</feature>
<feature type="compositionally biased region" description="Low complexity" evidence="1">
    <location>
        <begin position="775"/>
        <end position="790"/>
    </location>
</feature>
<organism evidence="2 3">
    <name type="scientific">Schistosoma mansoni</name>
    <name type="common">Blood fluke</name>
    <dbReference type="NCBI Taxonomy" id="6183"/>
    <lineage>
        <taxon>Eukaryota</taxon>
        <taxon>Metazoa</taxon>
        <taxon>Spiralia</taxon>
        <taxon>Lophotrochozoa</taxon>
        <taxon>Platyhelminthes</taxon>
        <taxon>Trematoda</taxon>
        <taxon>Digenea</taxon>
        <taxon>Strigeidida</taxon>
        <taxon>Schistosomatoidea</taxon>
        <taxon>Schistosomatidae</taxon>
        <taxon>Schistosoma</taxon>
    </lineage>
</organism>
<dbReference type="PANTHER" id="PTHR16064">
    <property type="entry name" value="BTB POZ DOMAIN CONTAINING 7"/>
    <property type="match status" value="1"/>
</dbReference>
<reference evidence="3" key="2">
    <citation type="submission" date="2018-12" db="UniProtKB">
        <authorList>
            <consortium name="WormBaseParasite"/>
        </authorList>
    </citation>
    <scope>IDENTIFICATION</scope>
    <source>
        <strain evidence="3">Puerto Rican</strain>
    </source>
</reference>
<sequence length="1986" mass="224672">MGSSFSSLNKSWGCTSFGTSGNRSNRKELSGFCHCPKNCPSSYVLPSALQTKTNSLPIDELSTSIITSPTVISTYSCTCKNSLAHHQIISDTRASNVDSSYQLCGVNSEAFVPTDSNISIRVFIPRSDFHQEQLYNSQTQCINNVEKFVDIDTIKKESIFTDPLILTDCALEQFRNLISSWSCNDLCCLYLEYEAVYELQLLWKEAIKTRLRAPTLKDDLWSLAQHGWCSNTYLIRNDSTHEAHSYLLASRLSNFDELLTSLNRGKFHRSSNKSTTDHTNMMNITSTITITNTSNTVLNNKASINSLSTSEGLVDQSSDFQSEKCPDLLSSSRLKLQDTSYKMNTETHQQLHHHNWRKLPGVSILDPNSLKINTHDVSNSSEMFLTNFLCQLYTGNDPQQLLSKPDLLYQPEVNDKTKNTCNTSSNLSKLYNFLKYSPQHKCLLSNDCELIFTCTPILNLTSITLPCHAGILACRSQFLRRILLKRYKANTITTNTTTTTTTTSNTQNSIHKIILDGKIIPGHFATVILHFFYCDYLNLNEISNLLLVLNQQTLLNKLHFNWHTEHSQLNKTTTNNNNCNYNDNYTCCKSSVEENHSSSSSSTIPVSKCTHAYSSSYCTESESGSFFTLIQFLMNTCEFYVKRFCLRCPFCLTHIIQLYPVGAILEFHKLSEGNHTTTINNNSNSNNTAFAIEMMLCEDLLAEALSLPSIGFENCENSNWKNLSTTTKRQQDISSVKMSSISLAVGLLRWIDEKSPFTSSSLPEPFLNTQFLRHNNNNNDSNNNSNYNNNTSGSPIVSQQSKPNEDSSSPMDNQYVFKSNDNNSHVSFPYNGTSLGFVYRHAIHCLRQNFTSLVRSPSILQRLSSQQLYELLDSSLVQAPESEILAGLLCWGELQLKLKRKNTCSGVQSSNGCPNRDNEINIQPDEILDNVSIEYQSILTSIIDNPSIINCSLSGNDTSSITNTEENDLSYFNHWLLLCNSWNNVENSIKRPTNIDCTSRLPSCHLCHGTSTAATTTTNNNNANNKSVSSESFILNHNLDKMITYTQLIDLVSIVNLLNEHNLLDCIRPAHLLSPMPNELASVLLRYYCEKCQHLNAHNSSTAVILNSMNTLHNFGCCQSKDFFNSPWNSLIQLTKSSQSICSEKQFTLEKVLSNPLSNLSPAQFSEKYHWASLLLTDDNGGLSAGHKLNSTNINVDDDDDCVCCWNKQHLIENSSMIPATGASVVRKSWSDNSNVWLNYTNRVKSQLKFLHLPPRLYYPFLNEVRMLFIQKHAVHHQRLHLMNNNNNNADNFHSQSQSSECTCWEFLLSRRFDQSCNLTNFSPNTTKRIHQSSSNKYHNKSFNLNHQQPYTTDIIRDYSQDFSSECDLSFPDLAKKRFGSKSIENNDHNNVTSRFFMNKKFTICCDYKCRDFAYCLLPSSQWTSIIDYYMRLVREFMNDPISHHPCTNNKYVHHILRLRSLWKYGLPDSLESLLICRINEYMFMLQQPPPTPSTKQQVYITDCCNPMKNTNTLIIKKNNSSVSTLTITTTTTSTASSSSSISVCSCSLPVMNMTYCEHHTTQRCTFNPSDIGWKSIENTGGSTIITTTTTSITSRTSYSLSSNNLRNSSGIRNNTINKLTRNSNHHLVSLSKASQSCSICDDQVILCSVPKNHKLSSNNKVLFASNEQLSNTQCLMPSSCKECQNLLKSVKPYCHHNDSYFPPYITKQQKACVQCITSSVSNSTYITDFDNLLLPTYFSKNQFKNGIYSDPNHLLNYGSLFSSVNDRKWTKSKSNYHHNVYRSDDQQRCHHRQQTRRQQQSSDIFCCPPYDHKLSSEMLTTTSFSPCYRKVLFNNDDGEDEIEKKPICCPYASYSQQTLIQPSPSLSSAISLVHLKNTDGDLRATSNHNDISSRSNHTVVTEEQYETRLMKLSTKKYDDDKNHLNNTIYLPLLLTLPCNVSDQDHYNISSSFTRKSDLSSDSTNYSSSSSSSSTSFSSPLSGASN</sequence>
<accession>A0A3Q0KSA9</accession>
<protein>
    <submittedName>
        <fullName evidence="3">BTB domain-containing protein</fullName>
    </submittedName>
</protein>
<keyword evidence="2" id="KW-1185">Reference proteome</keyword>
<dbReference type="InterPro" id="IPR042345">
    <property type="entry name" value="Btbd7"/>
</dbReference>
<feature type="compositionally biased region" description="Polar residues" evidence="1">
    <location>
        <begin position="791"/>
        <end position="818"/>
    </location>
</feature>
<evidence type="ECO:0000313" key="3">
    <source>
        <dbReference type="WBParaSite" id="Smp_167360.1"/>
    </source>
</evidence>
<feature type="region of interest" description="Disordered" evidence="1">
    <location>
        <begin position="770"/>
        <end position="818"/>
    </location>
</feature>
<dbReference type="AlphaFoldDB" id="A0A3Q0KSA9"/>
<evidence type="ECO:0000256" key="1">
    <source>
        <dbReference type="SAM" id="MobiDB-lite"/>
    </source>
</evidence>
<dbReference type="STRING" id="6183.A0A3Q0KSA9"/>
<dbReference type="PANTHER" id="PTHR16064:SF3">
    <property type="entry name" value="BTB_POZ DOMAIN-CONTAINING PROTEIN 7"/>
    <property type="match status" value="1"/>
</dbReference>
<feature type="region of interest" description="Disordered" evidence="1">
    <location>
        <begin position="1954"/>
        <end position="1986"/>
    </location>
</feature>
<dbReference type="InParanoid" id="A0A3Q0KSA9"/>
<proteinExistence type="predicted"/>